<gene>
    <name evidence="33" type="ORF">HGM15179_004190</name>
</gene>
<comment type="subcellular location">
    <subcellularLocation>
        <location evidence="2">Cell membrane</location>
        <topology evidence="2">Peripheral membrane protein</topology>
    </subcellularLocation>
    <subcellularLocation>
        <location evidence="3">Cytoplasm</location>
        <location evidence="3">Cytoskeleton</location>
    </subcellularLocation>
</comment>
<dbReference type="GO" id="GO:0005829">
    <property type="term" value="C:cytosol"/>
    <property type="evidence" value="ECO:0007669"/>
    <property type="project" value="UniProtKB-ARBA"/>
</dbReference>
<feature type="binding site" evidence="26">
    <location>
        <position position="913"/>
    </location>
    <ligand>
        <name>ATP</name>
        <dbReference type="ChEBI" id="CHEBI:30616"/>
    </ligand>
</feature>
<dbReference type="Pfam" id="PF00017">
    <property type="entry name" value="SH2"/>
    <property type="match status" value="2"/>
</dbReference>
<evidence type="ECO:0000256" key="1">
    <source>
        <dbReference type="ARBA" id="ARBA00001947"/>
    </source>
</evidence>
<keyword evidence="34" id="KW-1185">Reference proteome</keyword>
<dbReference type="GO" id="GO:0005856">
    <property type="term" value="C:cytoskeleton"/>
    <property type="evidence" value="ECO:0007669"/>
    <property type="project" value="UniProtKB-SubCell"/>
</dbReference>
<dbReference type="SMART" id="SM00326">
    <property type="entry name" value="SH3"/>
    <property type="match status" value="2"/>
</dbReference>
<evidence type="ECO:0000256" key="28">
    <source>
        <dbReference type="SAM" id="MobiDB-lite"/>
    </source>
</evidence>
<feature type="domain" description="SH3" evidence="30">
    <location>
        <begin position="696"/>
        <end position="756"/>
    </location>
</feature>
<keyword evidence="6" id="KW-0963">Cytoplasm</keyword>
<evidence type="ECO:0000256" key="21">
    <source>
        <dbReference type="ARBA" id="ARBA00023212"/>
    </source>
</evidence>
<keyword evidence="12 27" id="KW-0418">Kinase</keyword>
<dbReference type="CDD" id="cd10396">
    <property type="entry name" value="SH2_Tec_Itk"/>
    <property type="match status" value="1"/>
</dbReference>
<evidence type="ECO:0000313" key="34">
    <source>
        <dbReference type="Proteomes" id="UP000796761"/>
    </source>
</evidence>
<dbReference type="InterPro" id="IPR050198">
    <property type="entry name" value="Non-receptor_tyrosine_kinases"/>
</dbReference>
<dbReference type="FunFam" id="3.30.505.10:FF:000041">
    <property type="entry name" value="Tyrosine-protein kinase"/>
    <property type="match status" value="1"/>
</dbReference>
<dbReference type="PRINTS" id="PR00109">
    <property type="entry name" value="TYRKINASE"/>
</dbReference>
<dbReference type="PRINTS" id="PR00452">
    <property type="entry name" value="SH3DOMAIN"/>
</dbReference>
<keyword evidence="19" id="KW-0472">Membrane</keyword>
<dbReference type="InterPro" id="IPR011009">
    <property type="entry name" value="Kinase-like_dom_sf"/>
</dbReference>
<dbReference type="PROSITE" id="PS51113">
    <property type="entry name" value="ZF_BTK"/>
    <property type="match status" value="1"/>
</dbReference>
<evidence type="ECO:0000256" key="10">
    <source>
        <dbReference type="ARBA" id="ARBA00022741"/>
    </source>
</evidence>
<dbReference type="InterPro" id="IPR001452">
    <property type="entry name" value="SH3_domain"/>
</dbReference>
<organism evidence="33 34">
    <name type="scientific">Zosterops borbonicus</name>
    <dbReference type="NCBI Taxonomy" id="364589"/>
    <lineage>
        <taxon>Eukaryota</taxon>
        <taxon>Metazoa</taxon>
        <taxon>Chordata</taxon>
        <taxon>Craniata</taxon>
        <taxon>Vertebrata</taxon>
        <taxon>Euteleostomi</taxon>
        <taxon>Archelosauria</taxon>
        <taxon>Archosauria</taxon>
        <taxon>Dinosauria</taxon>
        <taxon>Saurischia</taxon>
        <taxon>Theropoda</taxon>
        <taxon>Coelurosauria</taxon>
        <taxon>Aves</taxon>
        <taxon>Neognathae</taxon>
        <taxon>Neoaves</taxon>
        <taxon>Telluraves</taxon>
        <taxon>Australaves</taxon>
        <taxon>Passeriformes</taxon>
        <taxon>Sylvioidea</taxon>
        <taxon>Zosteropidae</taxon>
        <taxon>Zosterops</taxon>
    </lineage>
</organism>
<evidence type="ECO:0000259" key="32">
    <source>
        <dbReference type="PROSITE" id="PS50011"/>
    </source>
</evidence>
<evidence type="ECO:0000256" key="4">
    <source>
        <dbReference type="ARBA" id="ARBA00022443"/>
    </source>
</evidence>
<dbReference type="SMART" id="SM00219">
    <property type="entry name" value="TyrKc"/>
    <property type="match status" value="2"/>
</dbReference>
<dbReference type="GO" id="GO:0035556">
    <property type="term" value="P:intracellular signal transduction"/>
    <property type="evidence" value="ECO:0007669"/>
    <property type="project" value="InterPro"/>
</dbReference>
<dbReference type="FunFam" id="2.30.29.30:FF:000210">
    <property type="entry name" value="Tyrosine-protein kinase"/>
    <property type="match status" value="1"/>
</dbReference>
<dbReference type="EC" id="2.7.10.2" evidence="27"/>
<dbReference type="Gene3D" id="2.30.30.40">
    <property type="entry name" value="SH3 Domains"/>
    <property type="match status" value="2"/>
</dbReference>
<keyword evidence="18" id="KW-1064">Adaptive immunity</keyword>
<keyword evidence="20 27" id="KW-0829">Tyrosine-protein kinase</keyword>
<dbReference type="PANTHER" id="PTHR24418">
    <property type="entry name" value="TYROSINE-PROTEIN KINASE"/>
    <property type="match status" value="1"/>
</dbReference>
<keyword evidence="15" id="KW-0391">Immunity</keyword>
<dbReference type="FunFam" id="2.30.30.40:FF:000151">
    <property type="entry name" value="Tyrosine-protein kinase"/>
    <property type="match status" value="1"/>
</dbReference>
<feature type="domain" description="SH3" evidence="30">
    <location>
        <begin position="182"/>
        <end position="242"/>
    </location>
</feature>
<feature type="domain" description="Protein kinase" evidence="32">
    <location>
        <begin position="885"/>
        <end position="1134"/>
    </location>
</feature>
<evidence type="ECO:0000256" key="3">
    <source>
        <dbReference type="ARBA" id="ARBA00004245"/>
    </source>
</evidence>
<dbReference type="SUPFAM" id="SSF55550">
    <property type="entry name" value="SH2 domain"/>
    <property type="match status" value="2"/>
</dbReference>
<keyword evidence="7" id="KW-0597">Phosphoprotein</keyword>
<keyword evidence="5" id="KW-1003">Cell membrane</keyword>
<evidence type="ECO:0000256" key="26">
    <source>
        <dbReference type="PROSITE-ProRule" id="PRU10141"/>
    </source>
</evidence>
<dbReference type="Pfam" id="PF00779">
    <property type="entry name" value="BTK"/>
    <property type="match status" value="1"/>
</dbReference>
<evidence type="ECO:0000256" key="20">
    <source>
        <dbReference type="ARBA" id="ARBA00023137"/>
    </source>
</evidence>
<comment type="catalytic activity">
    <reaction evidence="22 27">
        <text>L-tyrosyl-[protein] + ATP = O-phospho-L-tyrosyl-[protein] + ADP + H(+)</text>
        <dbReference type="Rhea" id="RHEA:10596"/>
        <dbReference type="Rhea" id="RHEA-COMP:10136"/>
        <dbReference type="Rhea" id="RHEA-COMP:20101"/>
        <dbReference type="ChEBI" id="CHEBI:15378"/>
        <dbReference type="ChEBI" id="CHEBI:30616"/>
        <dbReference type="ChEBI" id="CHEBI:46858"/>
        <dbReference type="ChEBI" id="CHEBI:61978"/>
        <dbReference type="ChEBI" id="CHEBI:456216"/>
        <dbReference type="EC" id="2.7.10.2"/>
    </reaction>
</comment>
<dbReference type="InterPro" id="IPR001849">
    <property type="entry name" value="PH_domain"/>
</dbReference>
<evidence type="ECO:0000256" key="22">
    <source>
        <dbReference type="ARBA" id="ARBA00051245"/>
    </source>
</evidence>
<dbReference type="Pfam" id="PF00169">
    <property type="entry name" value="PH"/>
    <property type="match status" value="1"/>
</dbReference>
<sequence>AEMNTTTILQEILIKRSQQKKRTSPLNYKERLFVLTKSMLTYYEGRAEKKYRKGSVDISRIKCVEVVKSDGIIPCQNKYPFQVVYDSNTLYIFAPNAQSRDQWVRNLKEEIKNNSNIMVKYHPKFWTEGIYQCCRQTEKLAPGCEKYSLFENNVMRLSSSMPEKSARRPPPPVPPVEENGNEEEEIVVAMYDFEPTEHHDLRLEKGEEYTVIEKNDIHWWKARDKYGKQGYIPSNYVTGKKSNNLDQYEWYSRNLNRSKAEQLLRNEDKEGGFVVRDSSQPGLYTVSLYTKFGGEGSSGIRHYHIKETVTSPKQYYLAEKHLFNSIPEIIEYHSHNAAGLVTRLRYPVTPKKTTAPTTAGFSYEKWEINPSELTFMRELGSGLFGVVRLGKWRAQYKVAIKAIREGAMYEEDFIEEAKVMMKLTHPKLVQLYGVCTQQRPIYIVTEFMEHGCLLNYLRQKRGVLSKDTLLTMCQDVCEGMEYLERNSFIHRDLAARNCLVSDSGVVKVSDFGMTRYVLDDQYTSSSGAKFPVKWCPPEVFNYSRFSSKSDVWSFGVLMWEVYTEGKMPFEKSSNYEVVTMVSQGHRLYRPKLACKQMYEMMMMCWQEITPSSLFSAAAAAQCKKDMHSHKHFMFFKIREMRTKVNLDPDAVLVTEYSASQPDVPYESIWKRRRKKQLQFKNKPLPPLPAEAFEDYTKKLRVIALYDFFARGPLELPLKKSEEYIILEQYDPLWWKARDRHGNEGLIPSNYVTENKTSDLETYKWYCRNINRSQAELLLRQKPKEGAFVVRDSSRQGLLTLSMYSRAKGSHNGDILHYQIKQNQLGQYYVAENYLFSSVPELIEYHQHNAAGLITRLRHPVRSDGCTSPETTGLSYEEWGLNPSELLFLKELGRGQFGVVYLGKWKETIKVAIKTINEGAMSEDDFMEEAKLMMKLSHPKLVQLYGVCTDHKPLYVVTEFMENGCLLNYLRQRRGKLGRNVLLSMCQDVCEGMEYLERNNFIHRDLAARNCLVNAEHVVKVSDFGMARYVIDDEYISSSGAKFPVKWSSPEVFHFKKYSSKSDVWSFGVLMWEIFTEGKMPFETKSNCEVVHEISQGNRLYRPHLASHPVYKVMYSCWHEKPEGRPTFAELTVTLTDLTEMT</sequence>
<evidence type="ECO:0000256" key="2">
    <source>
        <dbReference type="ARBA" id="ARBA00004202"/>
    </source>
</evidence>
<dbReference type="Gene3D" id="1.10.510.10">
    <property type="entry name" value="Transferase(Phosphotransferase) domain 1"/>
    <property type="match status" value="2"/>
</dbReference>
<dbReference type="OrthoDB" id="4062651at2759"/>
<protein>
    <recommendedName>
        <fullName evidence="27">Tyrosine-protein kinase</fullName>
        <ecNumber evidence="27">2.7.10.2</ecNumber>
    </recommendedName>
</protein>
<keyword evidence="4 24" id="KW-0728">SH3 domain</keyword>
<dbReference type="SUPFAM" id="SSF50044">
    <property type="entry name" value="SH3-domain"/>
    <property type="match status" value="2"/>
</dbReference>
<feature type="domain" description="SH2" evidence="29">
    <location>
        <begin position="764"/>
        <end position="860"/>
    </location>
</feature>
<dbReference type="PROSITE" id="PS50003">
    <property type="entry name" value="PH_DOMAIN"/>
    <property type="match status" value="1"/>
</dbReference>
<dbReference type="SUPFAM" id="SSF56112">
    <property type="entry name" value="Protein kinase-like (PK-like)"/>
    <property type="match status" value="2"/>
</dbReference>
<keyword evidence="13" id="KW-0862">Zinc</keyword>
<dbReference type="SMART" id="SM00252">
    <property type="entry name" value="SH2"/>
    <property type="match status" value="2"/>
</dbReference>
<dbReference type="CDD" id="cd01238">
    <property type="entry name" value="PH_Btk"/>
    <property type="match status" value="1"/>
</dbReference>
<evidence type="ECO:0000256" key="7">
    <source>
        <dbReference type="ARBA" id="ARBA00022553"/>
    </source>
</evidence>
<dbReference type="PROSITE" id="PS50001">
    <property type="entry name" value="SH2"/>
    <property type="match status" value="2"/>
</dbReference>
<keyword evidence="11 25" id="KW-0863">Zinc-finger</keyword>
<dbReference type="GO" id="GO:0005886">
    <property type="term" value="C:plasma membrane"/>
    <property type="evidence" value="ECO:0007669"/>
    <property type="project" value="UniProtKB-SubCell"/>
</dbReference>
<evidence type="ECO:0000256" key="16">
    <source>
        <dbReference type="ARBA" id="ARBA00022999"/>
    </source>
</evidence>
<keyword evidence="8 27" id="KW-0808">Transferase</keyword>
<evidence type="ECO:0000256" key="6">
    <source>
        <dbReference type="ARBA" id="ARBA00022490"/>
    </source>
</evidence>
<comment type="cofactor">
    <cofactor evidence="1">
        <name>Zn(2+)</name>
        <dbReference type="ChEBI" id="CHEBI:29105"/>
    </cofactor>
</comment>
<evidence type="ECO:0000256" key="27">
    <source>
        <dbReference type="RuleBase" id="RU362096"/>
    </source>
</evidence>
<dbReference type="PROSITE" id="PS00107">
    <property type="entry name" value="PROTEIN_KINASE_ATP"/>
    <property type="match status" value="2"/>
</dbReference>
<dbReference type="PRINTS" id="PR00402">
    <property type="entry name" value="TECBTKDOMAIN"/>
</dbReference>
<dbReference type="AlphaFoldDB" id="A0A8K1GPK9"/>
<evidence type="ECO:0000256" key="25">
    <source>
        <dbReference type="PROSITE-ProRule" id="PRU00432"/>
    </source>
</evidence>
<evidence type="ECO:0000256" key="19">
    <source>
        <dbReference type="ARBA" id="ARBA00023136"/>
    </source>
</evidence>
<dbReference type="FunFam" id="3.30.200.20:FF:000053">
    <property type="entry name" value="Tyrosine-protein kinase"/>
    <property type="match status" value="2"/>
</dbReference>
<dbReference type="Pfam" id="PF07714">
    <property type="entry name" value="PK_Tyr_Ser-Thr"/>
    <property type="match status" value="2"/>
</dbReference>
<dbReference type="InterPro" id="IPR011993">
    <property type="entry name" value="PH-like_dom_sf"/>
</dbReference>
<evidence type="ECO:0000256" key="11">
    <source>
        <dbReference type="ARBA" id="ARBA00022771"/>
    </source>
</evidence>
<evidence type="ECO:0000313" key="33">
    <source>
        <dbReference type="EMBL" id="TRZ22881.1"/>
    </source>
</evidence>
<evidence type="ECO:0000256" key="5">
    <source>
        <dbReference type="ARBA" id="ARBA00022475"/>
    </source>
</evidence>
<dbReference type="InterPro" id="IPR017441">
    <property type="entry name" value="Protein_kinase_ATP_BS"/>
</dbReference>
<dbReference type="GO" id="GO:0005524">
    <property type="term" value="F:ATP binding"/>
    <property type="evidence" value="ECO:0007669"/>
    <property type="project" value="UniProtKB-UniRule"/>
</dbReference>
<feature type="region of interest" description="Disordered" evidence="28">
    <location>
        <begin position="160"/>
        <end position="180"/>
    </location>
</feature>
<dbReference type="SUPFAM" id="SSF50729">
    <property type="entry name" value="PH domain-like"/>
    <property type="match status" value="1"/>
</dbReference>
<feature type="binding site" evidence="26">
    <location>
        <position position="401"/>
    </location>
    <ligand>
        <name>ATP</name>
        <dbReference type="ChEBI" id="CHEBI:30616"/>
    </ligand>
</feature>
<dbReference type="InterPro" id="IPR036028">
    <property type="entry name" value="SH3-like_dom_sf"/>
</dbReference>
<dbReference type="Pfam" id="PF00018">
    <property type="entry name" value="SH3_1"/>
    <property type="match status" value="2"/>
</dbReference>
<dbReference type="SMART" id="SM00233">
    <property type="entry name" value="PH"/>
    <property type="match status" value="1"/>
</dbReference>
<dbReference type="GO" id="GO:0002250">
    <property type="term" value="P:adaptive immune response"/>
    <property type="evidence" value="ECO:0007669"/>
    <property type="project" value="UniProtKB-KW"/>
</dbReference>
<dbReference type="GO" id="GO:0008270">
    <property type="term" value="F:zinc ion binding"/>
    <property type="evidence" value="ECO:0007669"/>
    <property type="project" value="UniProtKB-KW"/>
</dbReference>
<dbReference type="InterPro" id="IPR036860">
    <property type="entry name" value="SH2_dom_sf"/>
</dbReference>
<evidence type="ECO:0000256" key="23">
    <source>
        <dbReference type="PROSITE-ProRule" id="PRU00191"/>
    </source>
</evidence>
<dbReference type="PROSITE" id="PS00109">
    <property type="entry name" value="PROTEIN_KINASE_TYR"/>
    <property type="match status" value="2"/>
</dbReference>
<dbReference type="InterPro" id="IPR000719">
    <property type="entry name" value="Prot_kinase_dom"/>
</dbReference>
<dbReference type="PRINTS" id="PR00401">
    <property type="entry name" value="SH2DOMAIN"/>
</dbReference>
<feature type="domain" description="SH2" evidence="29">
    <location>
        <begin position="250"/>
        <end position="348"/>
    </location>
</feature>
<keyword evidence="9" id="KW-0479">Metal-binding</keyword>
<dbReference type="CDD" id="cd11905">
    <property type="entry name" value="SH3_Tec"/>
    <property type="match status" value="1"/>
</dbReference>
<dbReference type="Gene3D" id="2.30.29.30">
    <property type="entry name" value="Pleckstrin-homology domain (PH domain)/Phosphotyrosine-binding domain (PTB)"/>
    <property type="match status" value="1"/>
</dbReference>
<keyword evidence="17" id="KW-0446">Lipid-binding</keyword>
<dbReference type="Proteomes" id="UP000796761">
    <property type="component" value="Unassembled WGS sequence"/>
</dbReference>
<dbReference type="EMBL" id="SWJQ01000086">
    <property type="protein sequence ID" value="TRZ22881.1"/>
    <property type="molecule type" value="Genomic_DNA"/>
</dbReference>
<evidence type="ECO:0000256" key="15">
    <source>
        <dbReference type="ARBA" id="ARBA00022859"/>
    </source>
</evidence>
<dbReference type="InterPro" id="IPR001245">
    <property type="entry name" value="Ser-Thr/Tyr_kinase_cat_dom"/>
</dbReference>
<evidence type="ECO:0000256" key="14">
    <source>
        <dbReference type="ARBA" id="ARBA00022840"/>
    </source>
</evidence>
<keyword evidence="16 23" id="KW-0727">SH2 domain</keyword>
<evidence type="ECO:0000259" key="30">
    <source>
        <dbReference type="PROSITE" id="PS50002"/>
    </source>
</evidence>
<dbReference type="GO" id="GO:0008289">
    <property type="term" value="F:lipid binding"/>
    <property type="evidence" value="ECO:0007669"/>
    <property type="project" value="UniProtKB-KW"/>
</dbReference>
<feature type="non-terminal residue" evidence="33">
    <location>
        <position position="1"/>
    </location>
</feature>
<name>A0A8K1GPK9_9PASS</name>
<evidence type="ECO:0000256" key="17">
    <source>
        <dbReference type="ARBA" id="ARBA00023121"/>
    </source>
</evidence>
<dbReference type="Gene3D" id="3.30.505.10">
    <property type="entry name" value="SH2 domain"/>
    <property type="match status" value="2"/>
</dbReference>
<dbReference type="InterPro" id="IPR035572">
    <property type="entry name" value="Tec_SH3"/>
</dbReference>
<evidence type="ECO:0000259" key="29">
    <source>
        <dbReference type="PROSITE" id="PS50001"/>
    </source>
</evidence>
<dbReference type="InterPro" id="IPR000980">
    <property type="entry name" value="SH2"/>
</dbReference>
<comment type="similarity">
    <text evidence="27">Belongs to the protein kinase superfamily. Tyr protein kinase family.</text>
</comment>
<evidence type="ECO:0000256" key="18">
    <source>
        <dbReference type="ARBA" id="ARBA00023130"/>
    </source>
</evidence>
<feature type="domain" description="Protein kinase" evidence="32">
    <location>
        <begin position="373"/>
        <end position="632"/>
    </location>
</feature>
<evidence type="ECO:0000256" key="13">
    <source>
        <dbReference type="ARBA" id="ARBA00022833"/>
    </source>
</evidence>
<dbReference type="InterPro" id="IPR020635">
    <property type="entry name" value="Tyr_kinase_cat_dom"/>
</dbReference>
<dbReference type="GO" id="GO:0004715">
    <property type="term" value="F:non-membrane spanning protein tyrosine kinase activity"/>
    <property type="evidence" value="ECO:0007669"/>
    <property type="project" value="UniProtKB-EC"/>
</dbReference>
<accession>A0A8K1GPK9</accession>
<dbReference type="InterPro" id="IPR001562">
    <property type="entry name" value="Znf_Btk_motif"/>
</dbReference>
<dbReference type="FunFam" id="1.10.510.10:FF:000052">
    <property type="entry name" value="Tyrosine-protein kinase"/>
    <property type="match status" value="2"/>
</dbReference>
<evidence type="ECO:0000256" key="24">
    <source>
        <dbReference type="PROSITE-ProRule" id="PRU00192"/>
    </source>
</evidence>
<keyword evidence="14 26" id="KW-0067">ATP-binding</keyword>
<dbReference type="PROSITE" id="PS50011">
    <property type="entry name" value="PROTEIN_KINASE_DOM"/>
    <property type="match status" value="2"/>
</dbReference>
<comment type="caution">
    <text evidence="33">The sequence shown here is derived from an EMBL/GenBank/DDBJ whole genome shotgun (WGS) entry which is preliminary data.</text>
</comment>
<feature type="domain" description="PH" evidence="31">
    <location>
        <begin position="6"/>
        <end position="112"/>
    </location>
</feature>
<dbReference type="InterPro" id="IPR008266">
    <property type="entry name" value="Tyr_kinase_AS"/>
</dbReference>
<keyword evidence="21" id="KW-0206">Cytoskeleton</keyword>
<evidence type="ECO:0000256" key="12">
    <source>
        <dbReference type="ARBA" id="ARBA00022777"/>
    </source>
</evidence>
<dbReference type="SMART" id="SM00107">
    <property type="entry name" value="BTK"/>
    <property type="match status" value="1"/>
</dbReference>
<evidence type="ECO:0000259" key="31">
    <source>
        <dbReference type="PROSITE" id="PS50003"/>
    </source>
</evidence>
<dbReference type="PROSITE" id="PS50002">
    <property type="entry name" value="SH3"/>
    <property type="match status" value="2"/>
</dbReference>
<keyword evidence="10 26" id="KW-0547">Nucleotide-binding</keyword>
<reference evidence="33" key="1">
    <citation type="submission" date="2019-04" db="EMBL/GenBank/DDBJ databases">
        <title>Genome assembly of Zosterops borbonicus 15179.</title>
        <authorList>
            <person name="Leroy T."/>
            <person name="Anselmetti Y."/>
            <person name="Tilak M.-K."/>
            <person name="Nabholz B."/>
        </authorList>
    </citation>
    <scope>NUCLEOTIDE SEQUENCE</scope>
    <source>
        <strain evidence="33">HGM_15179</strain>
        <tissue evidence="33">Muscle</tissue>
    </source>
</reference>
<evidence type="ECO:0000256" key="9">
    <source>
        <dbReference type="ARBA" id="ARBA00022723"/>
    </source>
</evidence>
<evidence type="ECO:0000256" key="8">
    <source>
        <dbReference type="ARBA" id="ARBA00022679"/>
    </source>
</evidence>
<proteinExistence type="inferred from homology"/>